<evidence type="ECO:0000256" key="1">
    <source>
        <dbReference type="SAM" id="Phobius"/>
    </source>
</evidence>
<dbReference type="RefSeq" id="WP_103209756.1">
    <property type="nucleotide sequence ID" value="NZ_CAJUZQ010000009.1"/>
</dbReference>
<dbReference type="OrthoDB" id="2416822at2"/>
<name>A0A2K3Z9Y4_9STAP</name>
<dbReference type="Pfam" id="PF08378">
    <property type="entry name" value="NERD"/>
    <property type="match status" value="1"/>
</dbReference>
<evidence type="ECO:0000313" key="3">
    <source>
        <dbReference type="EMBL" id="MBH9580191.1"/>
    </source>
</evidence>
<dbReference type="Proteomes" id="UP000256337">
    <property type="component" value="Unassembled WGS sequence"/>
</dbReference>
<evidence type="ECO:0000313" key="6">
    <source>
        <dbReference type="Proteomes" id="UP000256337"/>
    </source>
</evidence>
<feature type="transmembrane region" description="Helical" evidence="1">
    <location>
        <begin position="12"/>
        <end position="29"/>
    </location>
</feature>
<keyword evidence="8" id="KW-1185">Reference proteome</keyword>
<dbReference type="Proteomes" id="UP000256562">
    <property type="component" value="Unassembled WGS sequence"/>
</dbReference>
<evidence type="ECO:0000313" key="4">
    <source>
        <dbReference type="EMBL" id="REH99425.1"/>
    </source>
</evidence>
<dbReference type="AlphaFoldDB" id="A0A2K3Z9Y4"/>
<dbReference type="EMBL" id="QKXQ01000102">
    <property type="protein sequence ID" value="REH99425.1"/>
    <property type="molecule type" value="Genomic_DNA"/>
</dbReference>
<evidence type="ECO:0000313" key="5">
    <source>
        <dbReference type="EMBL" id="REI19357.1"/>
    </source>
</evidence>
<feature type="domain" description="NERD" evidence="2">
    <location>
        <begin position="111"/>
        <end position="175"/>
    </location>
</feature>
<proteinExistence type="predicted"/>
<reference evidence="3 8" key="2">
    <citation type="submission" date="2020-12" db="EMBL/GenBank/DDBJ databases">
        <title>Genomic analysis of Staphylococcus felis from a cat with skin infection.</title>
        <authorList>
            <person name="Aslantas O."/>
            <person name="Keskin O."/>
            <person name="Buyukaltay K."/>
            <person name="Gullu Yucetepe A."/>
        </authorList>
    </citation>
    <scope>NUCLEOTIDE SEQUENCE [LARGE SCALE GENOMIC DNA]</scope>
    <source>
        <strain evidence="3 8">HARRANVET</strain>
    </source>
</reference>
<keyword evidence="1" id="KW-0812">Transmembrane</keyword>
<dbReference type="InterPro" id="IPR011528">
    <property type="entry name" value="NERD"/>
</dbReference>
<dbReference type="GeneID" id="48058648"/>
<evidence type="ECO:0000313" key="7">
    <source>
        <dbReference type="Proteomes" id="UP000256562"/>
    </source>
</evidence>
<gene>
    <name evidence="5" type="ORF">DOS76_11150</name>
    <name evidence="4" type="ORF">DOS83_02380</name>
    <name evidence="3" type="ORF">I9026_02280</name>
</gene>
<dbReference type="Proteomes" id="UP000597038">
    <property type="component" value="Unassembled WGS sequence"/>
</dbReference>
<evidence type="ECO:0000313" key="8">
    <source>
        <dbReference type="Proteomes" id="UP000597038"/>
    </source>
</evidence>
<dbReference type="EMBL" id="JAEDAQ010000002">
    <property type="protein sequence ID" value="MBH9580191.1"/>
    <property type="molecule type" value="Genomic_DNA"/>
</dbReference>
<sequence>MIQFGPMEVGLIAAIVIAALFLLLFIFALNSKKKAEKNFANQLETKQEKLNSEHHEAMEKVRIEKKKADTKHKQEYESMLSSKNREIDALKLFSKNHSEYVTDMRLLGIRERLVDEKRIRPEDMHILANIFLPANNLEDITRISHLVLTRTGLYIIDSEVLKGHVYQGVSQQQFSDNPMMAQVFATLNLDKTVPQTIVLDEDDTDQHRLSIKDYTERLSYIENLATKLQRELNLKYTPATILYFNPKNDGDVTISNYANHSSTKVLVGPEQLNEYFNKFVFHGRIQYDVDALQQIMDEIESFN</sequence>
<accession>A0A2K3Z9Y4</accession>
<keyword evidence="1" id="KW-1133">Transmembrane helix</keyword>
<evidence type="ECO:0000259" key="2">
    <source>
        <dbReference type="Pfam" id="PF08378"/>
    </source>
</evidence>
<protein>
    <submittedName>
        <fullName evidence="4">NERD domain-containing protein</fullName>
    </submittedName>
</protein>
<keyword evidence="1" id="KW-0472">Membrane</keyword>
<comment type="caution">
    <text evidence="4">The sequence shown here is derived from an EMBL/GenBank/DDBJ whole genome shotgun (WGS) entry which is preliminary data.</text>
</comment>
<dbReference type="KEGG" id="sfq:C7J90_10440"/>
<dbReference type="EMBL" id="QKYD01000162">
    <property type="protein sequence ID" value="REI19357.1"/>
    <property type="molecule type" value="Genomic_DNA"/>
</dbReference>
<organism evidence="4 7">
    <name type="scientific">Staphylococcus felis</name>
    <dbReference type="NCBI Taxonomy" id="46127"/>
    <lineage>
        <taxon>Bacteria</taxon>
        <taxon>Bacillati</taxon>
        <taxon>Bacillota</taxon>
        <taxon>Bacilli</taxon>
        <taxon>Bacillales</taxon>
        <taxon>Staphylococcaceae</taxon>
        <taxon>Staphylococcus</taxon>
    </lineage>
</organism>
<reference evidence="6 7" key="1">
    <citation type="journal article" date="2018" name="Vet. Microbiol.">
        <title>Characterisation of Staphylococcus felis isolated from cats using whole genome sequencing.</title>
        <authorList>
            <person name="Worthing K."/>
            <person name="Pang S."/>
            <person name="Trott D.J."/>
            <person name="Abraham S."/>
            <person name="Coombs G.W."/>
            <person name="Jordan D."/>
            <person name="McIntyre L."/>
            <person name="Davies M.R."/>
            <person name="Norris J."/>
        </authorList>
    </citation>
    <scope>NUCLEOTIDE SEQUENCE [LARGE SCALE GENOMIC DNA]</scope>
    <source>
        <strain evidence="5 6">F25</strain>
        <strain evidence="4 7">F9</strain>
    </source>
</reference>